<sequence>MRPVIALTDRAQRNRCRPRFWPPLLRHLENSQAFTAERCFDREVKREKKTQGRHVADGLLLPTRPPSPLSRPHVREIGPGDKKTRRRHTSTLVESRVSSCKRFQLRAQRGCEVRGRTERAFGTRVGELIGPGNAECFYQAPAV</sequence>
<organism evidence="2 3">
    <name type="scientific">Aldrovandia affinis</name>
    <dbReference type="NCBI Taxonomy" id="143900"/>
    <lineage>
        <taxon>Eukaryota</taxon>
        <taxon>Metazoa</taxon>
        <taxon>Chordata</taxon>
        <taxon>Craniata</taxon>
        <taxon>Vertebrata</taxon>
        <taxon>Euteleostomi</taxon>
        <taxon>Actinopterygii</taxon>
        <taxon>Neopterygii</taxon>
        <taxon>Teleostei</taxon>
        <taxon>Notacanthiformes</taxon>
        <taxon>Halosauridae</taxon>
        <taxon>Aldrovandia</taxon>
    </lineage>
</organism>
<reference evidence="2" key="1">
    <citation type="journal article" date="2023" name="Science">
        <title>Genome structures resolve the early diversification of teleost fishes.</title>
        <authorList>
            <person name="Parey E."/>
            <person name="Louis A."/>
            <person name="Montfort J."/>
            <person name="Bouchez O."/>
            <person name="Roques C."/>
            <person name="Iampietro C."/>
            <person name="Lluch J."/>
            <person name="Castinel A."/>
            <person name="Donnadieu C."/>
            <person name="Desvignes T."/>
            <person name="Floi Bucao C."/>
            <person name="Jouanno E."/>
            <person name="Wen M."/>
            <person name="Mejri S."/>
            <person name="Dirks R."/>
            <person name="Jansen H."/>
            <person name="Henkel C."/>
            <person name="Chen W.J."/>
            <person name="Zahm M."/>
            <person name="Cabau C."/>
            <person name="Klopp C."/>
            <person name="Thompson A.W."/>
            <person name="Robinson-Rechavi M."/>
            <person name="Braasch I."/>
            <person name="Lecointre G."/>
            <person name="Bobe J."/>
            <person name="Postlethwait J.H."/>
            <person name="Berthelot C."/>
            <person name="Roest Crollius H."/>
            <person name="Guiguen Y."/>
        </authorList>
    </citation>
    <scope>NUCLEOTIDE SEQUENCE</scope>
    <source>
        <strain evidence="2">NC1722</strain>
    </source>
</reference>
<evidence type="ECO:0000256" key="1">
    <source>
        <dbReference type="SAM" id="MobiDB-lite"/>
    </source>
</evidence>
<feature type="compositionally biased region" description="Basic and acidic residues" evidence="1">
    <location>
        <begin position="45"/>
        <end position="56"/>
    </location>
</feature>
<feature type="region of interest" description="Disordered" evidence="1">
    <location>
        <begin position="45"/>
        <end position="93"/>
    </location>
</feature>
<dbReference type="Proteomes" id="UP001221898">
    <property type="component" value="Unassembled WGS sequence"/>
</dbReference>
<feature type="compositionally biased region" description="Basic and acidic residues" evidence="1">
    <location>
        <begin position="73"/>
        <end position="82"/>
    </location>
</feature>
<evidence type="ECO:0000313" key="2">
    <source>
        <dbReference type="EMBL" id="KAJ8403403.1"/>
    </source>
</evidence>
<accession>A0AAD7SJ19</accession>
<gene>
    <name evidence="2" type="ORF">AAFF_G00351750</name>
</gene>
<proteinExistence type="predicted"/>
<evidence type="ECO:0000313" key="3">
    <source>
        <dbReference type="Proteomes" id="UP001221898"/>
    </source>
</evidence>
<name>A0AAD7SJ19_9TELE</name>
<dbReference type="EMBL" id="JAINUG010000058">
    <property type="protein sequence ID" value="KAJ8403403.1"/>
    <property type="molecule type" value="Genomic_DNA"/>
</dbReference>
<protein>
    <submittedName>
        <fullName evidence="2">Uncharacterized protein</fullName>
    </submittedName>
</protein>
<keyword evidence="3" id="KW-1185">Reference proteome</keyword>
<dbReference type="AlphaFoldDB" id="A0AAD7SJ19"/>
<comment type="caution">
    <text evidence="2">The sequence shown here is derived from an EMBL/GenBank/DDBJ whole genome shotgun (WGS) entry which is preliminary data.</text>
</comment>